<proteinExistence type="predicted"/>
<dbReference type="RefSeq" id="WP_014686158.1">
    <property type="nucleotide sequence ID" value="NC_017790.1"/>
</dbReference>
<dbReference type="Proteomes" id="UP000007575">
    <property type="component" value="Chromosome"/>
</dbReference>
<dbReference type="HOGENOM" id="CLU_1675019_0_0_0"/>
<reference evidence="1 2" key="1">
    <citation type="journal article" date="2012" name="PLoS ONE">
        <title>Genome sequence and transcriptome analysis of the radioresistant bacterium Deinococcus gobiensis: insights into the extreme environmental adaptations.</title>
        <authorList>
            <person name="Yuan M."/>
            <person name="Chen M."/>
            <person name="Zhang W."/>
            <person name="Lu W."/>
            <person name="Wang J."/>
            <person name="Yang M."/>
            <person name="Zhao P."/>
            <person name="Tang R."/>
            <person name="Li X."/>
            <person name="Hao Y."/>
            <person name="Zhou Z."/>
            <person name="Zhan Y."/>
            <person name="Yu H."/>
            <person name="Teng C."/>
            <person name="Yan Y."/>
            <person name="Ping S."/>
            <person name="Wang Y."/>
            <person name="Lin M."/>
        </authorList>
    </citation>
    <scope>NUCLEOTIDE SEQUENCE [LARGE SCALE GENOMIC DNA]</scope>
    <source>
        <strain evidence="1 2">I-0</strain>
    </source>
</reference>
<evidence type="ECO:0000313" key="2">
    <source>
        <dbReference type="Proteomes" id="UP000007575"/>
    </source>
</evidence>
<organism evidence="1 2">
    <name type="scientific">Deinococcus gobiensis (strain DSM 21396 / JCM 16679 / CGMCC 1.7299 / I-0)</name>
    <dbReference type="NCBI Taxonomy" id="745776"/>
    <lineage>
        <taxon>Bacteria</taxon>
        <taxon>Thermotogati</taxon>
        <taxon>Deinococcota</taxon>
        <taxon>Deinococci</taxon>
        <taxon>Deinococcales</taxon>
        <taxon>Deinococcaceae</taxon>
        <taxon>Deinococcus</taxon>
    </lineage>
</organism>
<gene>
    <name evidence="1" type="ordered locus">DGo_CA2751</name>
</gene>
<keyword evidence="2" id="KW-1185">Reference proteome</keyword>
<dbReference type="OrthoDB" id="63019at2"/>
<evidence type="ECO:0000313" key="1">
    <source>
        <dbReference type="EMBL" id="AFD26678.1"/>
    </source>
</evidence>
<dbReference type="EMBL" id="CP002191">
    <property type="protein sequence ID" value="AFD26678.1"/>
    <property type="molecule type" value="Genomic_DNA"/>
</dbReference>
<dbReference type="STRING" id="745776.DGo_CA2751"/>
<name>H8GUJ5_DEIGI</name>
<sequence length="157" mass="16955">MPGHDASDPAARMPTPAEVYNMTYQAIGAGVRGILYYTYLDSYSNVRRSPAVWEMTKSIVPEIAQLSPMLLSAEPKYLETNNGNVHATAWTYQGHTYLLLTNVSATQAQPLYVPLADQAPTGLRPLFAGRGGEGVRLSGTTLGGTIAPLGAHFFRIN</sequence>
<dbReference type="AlphaFoldDB" id="H8GUJ5"/>
<dbReference type="Gene3D" id="3.20.20.80">
    <property type="entry name" value="Glycosidases"/>
    <property type="match status" value="1"/>
</dbReference>
<dbReference type="KEGG" id="dgo:DGo_CA2751"/>
<accession>H8GUJ5</accession>
<protein>
    <submittedName>
        <fullName evidence="1">Uncharacterized protein</fullName>
    </submittedName>
</protein>